<dbReference type="AlphaFoldDB" id="A0AAD8LII2"/>
<evidence type="ECO:0000313" key="2">
    <source>
        <dbReference type="Proteomes" id="UP001229421"/>
    </source>
</evidence>
<dbReference type="Proteomes" id="UP001229421">
    <property type="component" value="Unassembled WGS sequence"/>
</dbReference>
<dbReference type="GO" id="GO:0003677">
    <property type="term" value="F:DNA binding"/>
    <property type="evidence" value="ECO:0007669"/>
    <property type="project" value="InterPro"/>
</dbReference>
<dbReference type="EMBL" id="JAUHHV010000001">
    <property type="protein sequence ID" value="KAK1438100.1"/>
    <property type="molecule type" value="Genomic_DNA"/>
</dbReference>
<keyword evidence="2" id="KW-1185">Reference proteome</keyword>
<comment type="caution">
    <text evidence="1">The sequence shown here is derived from an EMBL/GenBank/DDBJ whole genome shotgun (WGS) entry which is preliminary data.</text>
</comment>
<dbReference type="PANTHER" id="PTHR34050:SF3">
    <property type="entry name" value="DNA REPAIR RAD52-LIKE PROTEIN 2, CHLOROPLASTIC"/>
    <property type="match status" value="1"/>
</dbReference>
<dbReference type="PANTHER" id="PTHR34050">
    <property type="entry name" value="DNA REPAIR RAD52-LIKE PROTEIN 2, CHLOROPLASTIC"/>
    <property type="match status" value="1"/>
</dbReference>
<dbReference type="GO" id="GO:0000724">
    <property type="term" value="P:double-strand break repair via homologous recombination"/>
    <property type="evidence" value="ECO:0007669"/>
    <property type="project" value="InterPro"/>
</dbReference>
<protein>
    <recommendedName>
        <fullName evidence="3">DNA repair RAD52-like protein 2, chloroplastic</fullName>
    </recommendedName>
</protein>
<dbReference type="InterPro" id="IPR037489">
    <property type="entry name" value="RAD52-like"/>
</dbReference>
<gene>
    <name evidence="1" type="ORF">QVD17_03903</name>
</gene>
<accession>A0AAD8LII2</accession>
<name>A0AAD8LII2_TARER</name>
<sequence>MEAIGRLHFHARIEEQCTIKAPTYPPHPHTLISVKPSSTLTGAMAVQTATFITMSPSPITFNSHTRATPFQNSFKSNVKLNVNRRNFVPMYALGDRNNNNAGGDVNSNRKGKVGSTVPNANYVVPLDDYSSGITRPLAEILRDLNKRIPDNIIVKQRDDTDNRSSFIPWYHANRMLSFYAPGWCGEIRDVIFSDAGSVTVVYRVTVRGSDGEAHRESTGTVLSTTDDQNFDPVAAAEEIAFCKACSRFGLGLYLYHED</sequence>
<reference evidence="1" key="1">
    <citation type="journal article" date="2023" name="bioRxiv">
        <title>Improved chromosome-level genome assembly for marigold (Tagetes erecta).</title>
        <authorList>
            <person name="Jiang F."/>
            <person name="Yuan L."/>
            <person name="Wang S."/>
            <person name="Wang H."/>
            <person name="Xu D."/>
            <person name="Wang A."/>
            <person name="Fan W."/>
        </authorList>
    </citation>
    <scope>NUCLEOTIDE SEQUENCE</scope>
    <source>
        <strain evidence="1">WSJ</strain>
        <tissue evidence="1">Leaf</tissue>
    </source>
</reference>
<evidence type="ECO:0008006" key="3">
    <source>
        <dbReference type="Google" id="ProtNLM"/>
    </source>
</evidence>
<organism evidence="1 2">
    <name type="scientific">Tagetes erecta</name>
    <name type="common">African marigold</name>
    <dbReference type="NCBI Taxonomy" id="13708"/>
    <lineage>
        <taxon>Eukaryota</taxon>
        <taxon>Viridiplantae</taxon>
        <taxon>Streptophyta</taxon>
        <taxon>Embryophyta</taxon>
        <taxon>Tracheophyta</taxon>
        <taxon>Spermatophyta</taxon>
        <taxon>Magnoliopsida</taxon>
        <taxon>eudicotyledons</taxon>
        <taxon>Gunneridae</taxon>
        <taxon>Pentapetalae</taxon>
        <taxon>asterids</taxon>
        <taxon>campanulids</taxon>
        <taxon>Asterales</taxon>
        <taxon>Asteraceae</taxon>
        <taxon>Asteroideae</taxon>
        <taxon>Heliantheae alliance</taxon>
        <taxon>Tageteae</taxon>
        <taxon>Tagetes</taxon>
    </lineage>
</organism>
<proteinExistence type="predicted"/>
<evidence type="ECO:0000313" key="1">
    <source>
        <dbReference type="EMBL" id="KAK1438100.1"/>
    </source>
</evidence>